<feature type="compositionally biased region" description="Polar residues" evidence="1">
    <location>
        <begin position="239"/>
        <end position="271"/>
    </location>
</feature>
<evidence type="ECO:0000313" key="2">
    <source>
        <dbReference type="EMBL" id="KIS70335.1"/>
    </source>
</evidence>
<feature type="region of interest" description="Disordered" evidence="1">
    <location>
        <begin position="552"/>
        <end position="587"/>
    </location>
</feature>
<feature type="region of interest" description="Disordered" evidence="1">
    <location>
        <begin position="139"/>
        <end position="199"/>
    </location>
</feature>
<proteinExistence type="predicted"/>
<feature type="compositionally biased region" description="Polar residues" evidence="1">
    <location>
        <begin position="722"/>
        <end position="731"/>
    </location>
</feature>
<feature type="compositionally biased region" description="Low complexity" evidence="1">
    <location>
        <begin position="873"/>
        <end position="886"/>
    </location>
</feature>
<gene>
    <name evidence="2" type="ORF">UMAG_01507</name>
</gene>
<feature type="compositionally biased region" description="Polar residues" evidence="1">
    <location>
        <begin position="963"/>
        <end position="986"/>
    </location>
</feature>
<dbReference type="OMA" id="KSGFLMR"/>
<accession>A0A0D1E7E3</accession>
<dbReference type="GeneID" id="23562494"/>
<feature type="compositionally biased region" description="Polar residues" evidence="1">
    <location>
        <begin position="212"/>
        <end position="227"/>
    </location>
</feature>
<feature type="compositionally biased region" description="Basic and acidic residues" evidence="1">
    <location>
        <begin position="363"/>
        <end position="379"/>
    </location>
</feature>
<feature type="region of interest" description="Disordered" evidence="1">
    <location>
        <begin position="794"/>
        <end position="828"/>
    </location>
</feature>
<name>A0A0D1E7E3_MYCMD</name>
<keyword evidence="3" id="KW-1185">Reference proteome</keyword>
<organism evidence="2 3">
    <name type="scientific">Mycosarcoma maydis</name>
    <name type="common">Corn smut fungus</name>
    <name type="synonym">Ustilago maydis</name>
    <dbReference type="NCBI Taxonomy" id="5270"/>
    <lineage>
        <taxon>Eukaryota</taxon>
        <taxon>Fungi</taxon>
        <taxon>Dikarya</taxon>
        <taxon>Basidiomycota</taxon>
        <taxon>Ustilaginomycotina</taxon>
        <taxon>Ustilaginomycetes</taxon>
        <taxon>Ustilaginales</taxon>
        <taxon>Ustilaginaceae</taxon>
        <taxon>Mycosarcoma</taxon>
    </lineage>
</organism>
<dbReference type="VEuPathDB" id="FungiDB:UMAG_01507"/>
<feature type="compositionally biased region" description="Low complexity" evidence="1">
    <location>
        <begin position="563"/>
        <end position="573"/>
    </location>
</feature>
<dbReference type="AlphaFoldDB" id="A0A0D1E7E3"/>
<feature type="region of interest" description="Disordered" evidence="1">
    <location>
        <begin position="871"/>
        <end position="998"/>
    </location>
</feature>
<feature type="region of interest" description="Disordered" evidence="1">
    <location>
        <begin position="635"/>
        <end position="700"/>
    </location>
</feature>
<sequence length="1126" mass="118808">MSTVASRPASIANSFYESERRLSIEPTNKIKELARAIGREKDGLMPSFRPPSSWTQRSSHHDVVWTGDQDHDHNTNDDQFSDAESWDGDAQKTFTADLDSTASVYGHIRPTSIGSSIFAGRGAKSERRRREVAPPLPNLAASHHHQQSNALHGSDTGLLSPAPHNMHNMQSLQSPRSDASGFDSSSQYSGYDGKSVTTDHADLADGFDIQNSSISKNQSLPPRNSSKNPPPIPVKAASRGSNESPRRSGSTADADNSPTRNPAPSNASTNRLPDGLLMPKMPPVPMTEDLTRSRKPNSRRERSPVLSFDGGAAEEERLLVELQSNLANDPRRVSTLGPKVKKNAPAPWELGGEDVASTAGRPSLREALRPSTETFEKPFSRFKSRPSIDASMPGPKSPIPPQVPSGLAHASHPSNVASLEPEMQKQDDAHSAFANQRSRSKSVSSSAVGMLKGLGLAGAATPASKKGKLTKALRLVGAGGSSQPSPSPLPERIAPVNGNPTGSCPAAPIGFASELPQSRSMRHLNGANSLLSATKSQADLASMIMATNSKFRDQACSPPLPSPNNSNASLPSPHIGGTRSLGYRKDTLSPIDTSTFAAEQSHFANSMDRARSHTPPTRQLSVASHLATSIDDIAPRSSSLEDEQALGSTPAEGESTPMGKASAVASTSQPRNSSPSTHQTGRISASSSQTSGSLPMPGNIEGVPYKLISLQEAREQARQKQSEWLASSGATTAVKPSPSPSPYLGSGDAAHDETGLQRDASSDGQSSLRLLKNKKSGFLMRKLKKDKGISIDLDGVSTFPTSGSNRDLARSSKSPMPSFSVTGMEDEEGDELKPLTLLEKPALQIRPVSSMFSGFAPDFLDAAALSEGHLREASNSSSTSSNALLTPHSPVSQTFRTASPASSQSGRFTPSSSSNKPQLAEIRPPPHGSAVPGPAVPGSADSNWSGLGGASGISRLPSLDAGASSSDTQSQFHSPANSPLTPSFHQSVHGAASSHNGTTPLIEETAAFSPPPSPQIPEEVRQRAREIEAQIQELCNELHELRVKHVGQGTAPTFRPSVADDGEQPKEHQATGNCPSCGCGCAEHRRLQSINEAAVLKGISVLDRGRALKPSSNMGNTGKFGGYTNR</sequence>
<dbReference type="RefSeq" id="XP_011387546.1">
    <property type="nucleotide sequence ID" value="XM_011389244.1"/>
</dbReference>
<feature type="region of interest" description="Disordered" evidence="1">
    <location>
        <begin position="718"/>
        <end position="768"/>
    </location>
</feature>
<feature type="region of interest" description="Disordered" evidence="1">
    <location>
        <begin position="330"/>
        <end position="444"/>
    </location>
</feature>
<reference evidence="2 3" key="1">
    <citation type="journal article" date="2006" name="Nature">
        <title>Insights from the genome of the biotrophic fungal plant pathogen Ustilago maydis.</title>
        <authorList>
            <person name="Kamper J."/>
            <person name="Kahmann R."/>
            <person name="Bolker M."/>
            <person name="Ma L.J."/>
            <person name="Brefort T."/>
            <person name="Saville B.J."/>
            <person name="Banuett F."/>
            <person name="Kronstad J.W."/>
            <person name="Gold S.E."/>
            <person name="Muller O."/>
            <person name="Perlin M.H."/>
            <person name="Wosten H.A."/>
            <person name="de Vries R."/>
            <person name="Ruiz-Herrera J."/>
            <person name="Reynaga-Pena C.G."/>
            <person name="Snetselaar K."/>
            <person name="McCann M."/>
            <person name="Perez-Martin J."/>
            <person name="Feldbrugge M."/>
            <person name="Basse C.W."/>
            <person name="Steinberg G."/>
            <person name="Ibeas J.I."/>
            <person name="Holloman W."/>
            <person name="Guzman P."/>
            <person name="Farman M."/>
            <person name="Stajich J.E."/>
            <person name="Sentandreu R."/>
            <person name="Gonzalez-Prieto J.M."/>
            <person name="Kennell J.C."/>
            <person name="Molina L."/>
            <person name="Schirawski J."/>
            <person name="Mendoza-Mendoza A."/>
            <person name="Greilinger D."/>
            <person name="Munch K."/>
            <person name="Rossel N."/>
            <person name="Scherer M."/>
            <person name="Vranes M."/>
            <person name="Ladendorf O."/>
            <person name="Vincon V."/>
            <person name="Fuchs U."/>
            <person name="Sandrock B."/>
            <person name="Meng S."/>
            <person name="Ho E.C."/>
            <person name="Cahill M.J."/>
            <person name="Boyce K.J."/>
            <person name="Klose J."/>
            <person name="Klosterman S.J."/>
            <person name="Deelstra H.J."/>
            <person name="Ortiz-Castellanos L."/>
            <person name="Li W."/>
            <person name="Sanchez-Alonso P."/>
            <person name="Schreier P.H."/>
            <person name="Hauser-Hahn I."/>
            <person name="Vaupel M."/>
            <person name="Koopmann E."/>
            <person name="Friedrich G."/>
            <person name="Voss H."/>
            <person name="Schluter T."/>
            <person name="Margolis J."/>
            <person name="Platt D."/>
            <person name="Swimmer C."/>
            <person name="Gnirke A."/>
            <person name="Chen F."/>
            <person name="Vysotskaia V."/>
            <person name="Mannhaupt G."/>
            <person name="Guldener U."/>
            <person name="Munsterkotter M."/>
            <person name="Haase D."/>
            <person name="Oesterheld M."/>
            <person name="Mewes H.W."/>
            <person name="Mauceli E.W."/>
            <person name="DeCaprio D."/>
            <person name="Wade C.M."/>
            <person name="Butler J."/>
            <person name="Young S."/>
            <person name="Jaffe D.B."/>
            <person name="Calvo S."/>
            <person name="Nusbaum C."/>
            <person name="Galagan J."/>
            <person name="Birren B.W."/>
        </authorList>
    </citation>
    <scope>NUCLEOTIDE SEQUENCE [LARGE SCALE GENOMIC DNA]</scope>
    <source>
        <strain evidence="3">DSM 14603 / FGSC 9021 / UM521</strain>
    </source>
</reference>
<dbReference type="Proteomes" id="UP000000561">
    <property type="component" value="Chromosome 3"/>
</dbReference>
<feature type="region of interest" description="Disordered" evidence="1">
    <location>
        <begin position="477"/>
        <end position="511"/>
    </location>
</feature>
<dbReference type="EMBL" id="CM003142">
    <property type="protein sequence ID" value="KIS70335.1"/>
    <property type="molecule type" value="Genomic_DNA"/>
</dbReference>
<feature type="compositionally biased region" description="Polar residues" evidence="1">
    <location>
        <begin position="664"/>
        <end position="693"/>
    </location>
</feature>
<evidence type="ECO:0000256" key="1">
    <source>
        <dbReference type="SAM" id="MobiDB-lite"/>
    </source>
</evidence>
<feature type="compositionally biased region" description="Basic and acidic residues" evidence="1">
    <location>
        <begin position="66"/>
        <end position="76"/>
    </location>
</feature>
<dbReference type="KEGG" id="uma:UMAG_01507"/>
<feature type="compositionally biased region" description="Polar residues" evidence="1">
    <location>
        <begin position="798"/>
        <end position="821"/>
    </location>
</feature>
<feature type="compositionally biased region" description="Polar residues" evidence="1">
    <location>
        <begin position="167"/>
        <end position="189"/>
    </location>
</feature>
<feature type="region of interest" description="Disordered" evidence="1">
    <location>
        <begin position="37"/>
        <end position="60"/>
    </location>
</feature>
<dbReference type="InParanoid" id="A0A0D1E7E3"/>
<dbReference type="eggNOG" id="ENOG502T3XE">
    <property type="taxonomic scope" value="Eukaryota"/>
</dbReference>
<feature type="region of interest" description="Disordered" evidence="1">
    <location>
        <begin position="66"/>
        <end position="85"/>
    </location>
</feature>
<evidence type="ECO:0000313" key="3">
    <source>
        <dbReference type="Proteomes" id="UP000000561"/>
    </source>
</evidence>
<protein>
    <submittedName>
        <fullName evidence="2">Uncharacterized protein</fullName>
    </submittedName>
</protein>
<feature type="region of interest" description="Disordered" evidence="1">
    <location>
        <begin position="212"/>
        <end position="310"/>
    </location>
</feature>
<dbReference type="OrthoDB" id="3367078at2759"/>
<feature type="compositionally biased region" description="Polar residues" evidence="1">
    <location>
        <begin position="889"/>
        <end position="917"/>
    </location>
</feature>